<dbReference type="GO" id="GO:0005794">
    <property type="term" value="C:Golgi apparatus"/>
    <property type="evidence" value="ECO:0007669"/>
    <property type="project" value="TreeGrafter"/>
</dbReference>
<organism evidence="2 3">
    <name type="scientific">Halocaridina rubra</name>
    <name type="common">Hawaiian red shrimp</name>
    <dbReference type="NCBI Taxonomy" id="373956"/>
    <lineage>
        <taxon>Eukaryota</taxon>
        <taxon>Metazoa</taxon>
        <taxon>Ecdysozoa</taxon>
        <taxon>Arthropoda</taxon>
        <taxon>Crustacea</taxon>
        <taxon>Multicrustacea</taxon>
        <taxon>Malacostraca</taxon>
        <taxon>Eumalacostraca</taxon>
        <taxon>Eucarida</taxon>
        <taxon>Decapoda</taxon>
        <taxon>Pleocyemata</taxon>
        <taxon>Caridea</taxon>
        <taxon>Atyoidea</taxon>
        <taxon>Atyidae</taxon>
        <taxon>Halocaridina</taxon>
    </lineage>
</organism>
<protein>
    <recommendedName>
        <fullName evidence="1">Methyltransferase FkbM domain-containing protein</fullName>
    </recommendedName>
</protein>
<dbReference type="GO" id="GO:0016197">
    <property type="term" value="P:endosomal transport"/>
    <property type="evidence" value="ECO:0007669"/>
    <property type="project" value="TreeGrafter"/>
</dbReference>
<proteinExistence type="predicted"/>
<accession>A0AAN8ZXH0</accession>
<dbReference type="GO" id="GO:0006888">
    <property type="term" value="P:endoplasmic reticulum to Golgi vesicle-mediated transport"/>
    <property type="evidence" value="ECO:0007669"/>
    <property type="project" value="TreeGrafter"/>
</dbReference>
<name>A0AAN8ZXH0_HALRR</name>
<dbReference type="GO" id="GO:0005886">
    <property type="term" value="C:plasma membrane"/>
    <property type="evidence" value="ECO:0007669"/>
    <property type="project" value="TreeGrafter"/>
</dbReference>
<sequence>MFEQQENQGHIVGKQDNPSGGSELGAVIEMQCFPLYSYLVALNITKVDYFSLDVEGAEFTILQTIPWDKVDIQTLSVEFIHDHVGKQVIQDYMSERGYYVHSEVTHVNWLANDFIFVKK</sequence>
<dbReference type="PANTHER" id="PTHR34009">
    <property type="entry name" value="PROTEIN STAR"/>
    <property type="match status" value="1"/>
</dbReference>
<dbReference type="EMBL" id="JAXCGZ010021255">
    <property type="protein sequence ID" value="KAK7055034.1"/>
    <property type="molecule type" value="Genomic_DNA"/>
</dbReference>
<reference evidence="2 3" key="1">
    <citation type="submission" date="2023-11" db="EMBL/GenBank/DDBJ databases">
        <title>Halocaridina rubra genome assembly.</title>
        <authorList>
            <person name="Smith C."/>
        </authorList>
    </citation>
    <scope>NUCLEOTIDE SEQUENCE [LARGE SCALE GENOMIC DNA]</scope>
    <source>
        <strain evidence="2">EP-1</strain>
        <tissue evidence="2">Whole</tissue>
    </source>
</reference>
<feature type="domain" description="Methyltransferase FkbM" evidence="1">
    <location>
        <begin position="12"/>
        <end position="98"/>
    </location>
</feature>
<dbReference type="InterPro" id="IPR006342">
    <property type="entry name" value="FkbM_mtfrase"/>
</dbReference>
<dbReference type="Pfam" id="PF05050">
    <property type="entry name" value="Methyltransf_21"/>
    <property type="match status" value="1"/>
</dbReference>
<dbReference type="PANTHER" id="PTHR34009:SF2">
    <property type="entry name" value="PROTEIN STAR"/>
    <property type="match status" value="1"/>
</dbReference>
<evidence type="ECO:0000313" key="3">
    <source>
        <dbReference type="Proteomes" id="UP001381693"/>
    </source>
</evidence>
<gene>
    <name evidence="2" type="ORF">SK128_024958</name>
</gene>
<dbReference type="InterPro" id="IPR053202">
    <property type="entry name" value="EGF_Rcpt_Signaling_Reg"/>
</dbReference>
<comment type="caution">
    <text evidence="2">The sequence shown here is derived from an EMBL/GenBank/DDBJ whole genome shotgun (WGS) entry which is preliminary data.</text>
</comment>
<evidence type="ECO:0000313" key="2">
    <source>
        <dbReference type="EMBL" id="KAK7055034.1"/>
    </source>
</evidence>
<dbReference type="Proteomes" id="UP001381693">
    <property type="component" value="Unassembled WGS sequence"/>
</dbReference>
<dbReference type="AlphaFoldDB" id="A0AAN8ZXH0"/>
<evidence type="ECO:0000259" key="1">
    <source>
        <dbReference type="Pfam" id="PF05050"/>
    </source>
</evidence>
<dbReference type="GO" id="GO:0005789">
    <property type="term" value="C:endoplasmic reticulum membrane"/>
    <property type="evidence" value="ECO:0007669"/>
    <property type="project" value="TreeGrafter"/>
</dbReference>
<dbReference type="GO" id="GO:0031902">
    <property type="term" value="C:late endosome membrane"/>
    <property type="evidence" value="ECO:0007669"/>
    <property type="project" value="TreeGrafter"/>
</dbReference>
<keyword evidence="3" id="KW-1185">Reference proteome</keyword>